<keyword evidence="2" id="KW-1185">Reference proteome</keyword>
<protein>
    <recommendedName>
        <fullName evidence="3">DUF2735 domain-containing protein</fullName>
    </recommendedName>
</protein>
<dbReference type="AlphaFoldDB" id="A0A7W6BSS9"/>
<dbReference type="Pfam" id="PF10931">
    <property type="entry name" value="DUF2735"/>
    <property type="match status" value="1"/>
</dbReference>
<dbReference type="InterPro" id="IPR021232">
    <property type="entry name" value="DUF2735"/>
</dbReference>
<organism evidence="1 2">
    <name type="scientific">Aureimonas phyllosphaerae</name>
    <dbReference type="NCBI Taxonomy" id="1166078"/>
    <lineage>
        <taxon>Bacteria</taxon>
        <taxon>Pseudomonadati</taxon>
        <taxon>Pseudomonadota</taxon>
        <taxon>Alphaproteobacteria</taxon>
        <taxon>Hyphomicrobiales</taxon>
        <taxon>Aurantimonadaceae</taxon>
        <taxon>Aureimonas</taxon>
    </lineage>
</organism>
<dbReference type="OrthoDB" id="8001436at2"/>
<name>A0A7W6BSS9_9HYPH</name>
<evidence type="ECO:0000313" key="2">
    <source>
        <dbReference type="Proteomes" id="UP000531216"/>
    </source>
</evidence>
<evidence type="ECO:0008006" key="3">
    <source>
        <dbReference type="Google" id="ProtNLM"/>
    </source>
</evidence>
<proteinExistence type="predicted"/>
<reference evidence="1 2" key="1">
    <citation type="submission" date="2020-08" db="EMBL/GenBank/DDBJ databases">
        <title>Genomic Encyclopedia of Type Strains, Phase IV (KMG-IV): sequencing the most valuable type-strain genomes for metagenomic binning, comparative biology and taxonomic classification.</title>
        <authorList>
            <person name="Goeker M."/>
        </authorList>
    </citation>
    <scope>NUCLEOTIDE SEQUENCE [LARGE SCALE GENOMIC DNA]</scope>
    <source>
        <strain evidence="1 2">DSM 25024</strain>
    </source>
</reference>
<comment type="caution">
    <text evidence="1">The sequence shown here is derived from an EMBL/GenBank/DDBJ whole genome shotgun (WGS) entry which is preliminary data.</text>
</comment>
<accession>A0A7W6BSS9</accession>
<dbReference type="Proteomes" id="UP000531216">
    <property type="component" value="Unassembled WGS sequence"/>
</dbReference>
<gene>
    <name evidence="1" type="ORF">GGR05_001522</name>
</gene>
<sequence length="61" mass="6740">MERNSLSPTATILAFPVGGRREARLWGAAPQERAAVREVIVDCDAWYHQAAMDETEPRGNA</sequence>
<dbReference type="EMBL" id="JACIDO010000002">
    <property type="protein sequence ID" value="MBB3935394.1"/>
    <property type="molecule type" value="Genomic_DNA"/>
</dbReference>
<dbReference type="RefSeq" id="WP_090959243.1">
    <property type="nucleotide sequence ID" value="NZ_FOOA01000002.1"/>
</dbReference>
<evidence type="ECO:0000313" key="1">
    <source>
        <dbReference type="EMBL" id="MBB3935394.1"/>
    </source>
</evidence>